<keyword evidence="2" id="KW-0472">Membrane</keyword>
<keyword evidence="4" id="KW-0449">Lipoprotein</keyword>
<keyword evidence="1" id="KW-0732">Signal</keyword>
<name>A0A8J2BRG8_9BACT</name>
<dbReference type="GO" id="GO:0019867">
    <property type="term" value="C:outer membrane"/>
    <property type="evidence" value="ECO:0007669"/>
    <property type="project" value="InterPro"/>
</dbReference>
<reference evidence="4" key="1">
    <citation type="submission" date="2021-02" db="EMBL/GenBank/DDBJ databases">
        <authorList>
            <person name="Cremers G."/>
            <person name="Picone N."/>
        </authorList>
    </citation>
    <scope>NUCLEOTIDE SEQUENCE</scope>
    <source>
        <strain evidence="4">PQ17</strain>
    </source>
</reference>
<proteinExistence type="predicted"/>
<sequence>MRKESLVRWCWAGRWGMMGVLALCLGCSRLTNENLSRVRAGMAESEVRAILGEPAEVHSAEAFGLGAKTYVYQNGKSRVEIIFVNGKVFVTQGSFQ</sequence>
<protein>
    <submittedName>
        <fullName evidence="4">Outer membrane protein assembly factor BamE, lipoprotein component of the BamABCDE complex</fullName>
    </submittedName>
</protein>
<dbReference type="Proteomes" id="UP000663859">
    <property type="component" value="Unassembled WGS sequence"/>
</dbReference>
<feature type="domain" description="Outer membrane protein assembly factor BamE" evidence="3">
    <location>
        <begin position="30"/>
        <end position="79"/>
    </location>
</feature>
<evidence type="ECO:0000256" key="1">
    <source>
        <dbReference type="ARBA" id="ARBA00022729"/>
    </source>
</evidence>
<dbReference type="RefSeq" id="WP_214096217.1">
    <property type="nucleotide sequence ID" value="NZ_CAJNOB010000003.1"/>
</dbReference>
<keyword evidence="5" id="KW-1185">Reference proteome</keyword>
<accession>A0A8J2BRG8</accession>
<organism evidence="4 5">
    <name type="scientific">Candidatus Methylacidithermus pantelleriae</name>
    <dbReference type="NCBI Taxonomy" id="2744239"/>
    <lineage>
        <taxon>Bacteria</taxon>
        <taxon>Pseudomonadati</taxon>
        <taxon>Verrucomicrobiota</taxon>
        <taxon>Methylacidiphilae</taxon>
        <taxon>Methylacidiphilales</taxon>
        <taxon>Methylacidiphilaceae</taxon>
        <taxon>Candidatus Methylacidithermus</taxon>
    </lineage>
</organism>
<evidence type="ECO:0000256" key="2">
    <source>
        <dbReference type="ARBA" id="ARBA00023136"/>
    </source>
</evidence>
<dbReference type="AlphaFoldDB" id="A0A8J2BRG8"/>
<dbReference type="Gene3D" id="3.30.1450.10">
    <property type="match status" value="1"/>
</dbReference>
<gene>
    <name evidence="4" type="ORF">MPNT_110035</name>
</gene>
<dbReference type="EMBL" id="CAJNOB010000003">
    <property type="protein sequence ID" value="CAF0691955.1"/>
    <property type="molecule type" value="Genomic_DNA"/>
</dbReference>
<evidence type="ECO:0000313" key="5">
    <source>
        <dbReference type="Proteomes" id="UP000663859"/>
    </source>
</evidence>
<dbReference type="InterPro" id="IPR037873">
    <property type="entry name" value="BamE-like"/>
</dbReference>
<dbReference type="InterPro" id="IPR007450">
    <property type="entry name" value="BamE_dom"/>
</dbReference>
<evidence type="ECO:0000259" key="3">
    <source>
        <dbReference type="Pfam" id="PF04355"/>
    </source>
</evidence>
<comment type="caution">
    <text evidence="4">The sequence shown here is derived from an EMBL/GenBank/DDBJ whole genome shotgun (WGS) entry which is preliminary data.</text>
</comment>
<evidence type="ECO:0000313" key="4">
    <source>
        <dbReference type="EMBL" id="CAF0691955.1"/>
    </source>
</evidence>
<dbReference type="Pfam" id="PF04355">
    <property type="entry name" value="BamE"/>
    <property type="match status" value="1"/>
</dbReference>